<sequence>MDIVKNSSSMICSQHNEQHRLICFGCSKLMCSRCIRLSENNNISNNNNNNNNNNHNNNNNDQFSTFINKRLDSIWKSLRSSTTKYNKLTSIEKIYNYNHNNDDNYEMQCNNQESDIEQSTDTADSYSLASIVDSISNNSSILSFIDDNRTTIFNQHNNIIFNLKELLKQHDNDTTSLLLDTIQKYSNRFNTYTTNTTNNDADLQNNDQYQLNVTKLTFDKLKLIIQQSIKISKLPSNIDSTKSSKINNYIFTTHNSNGATPINTTNNSIEHIHLDKSVYNTYSSVVTVGEYILWFPV</sequence>
<proteinExistence type="predicted"/>
<reference evidence="3 4" key="1">
    <citation type="journal article" date="2011" name="Genome Res.">
        <title>Phylogeny-wide analysis of social amoeba genomes highlights ancient origins for complex intercellular communication.</title>
        <authorList>
            <person name="Heidel A.J."/>
            <person name="Lawal H.M."/>
            <person name="Felder M."/>
            <person name="Schilde C."/>
            <person name="Helps N.R."/>
            <person name="Tunggal B."/>
            <person name="Rivero F."/>
            <person name="John U."/>
            <person name="Schleicher M."/>
            <person name="Eichinger L."/>
            <person name="Platzer M."/>
            <person name="Noegel A.A."/>
            <person name="Schaap P."/>
            <person name="Gloeckner G."/>
        </authorList>
    </citation>
    <scope>NUCLEOTIDE SEQUENCE [LARGE SCALE GENOMIC DNA]</scope>
    <source>
        <strain evidence="4">ATCC 26659 / Pp 5 / PN500</strain>
    </source>
</reference>
<dbReference type="InParanoid" id="D3BTB3"/>
<dbReference type="AlphaFoldDB" id="D3BTB3"/>
<dbReference type="EMBL" id="ADBJ01000056">
    <property type="protein sequence ID" value="EFA75330.1"/>
    <property type="molecule type" value="Genomic_DNA"/>
</dbReference>
<evidence type="ECO:0000313" key="3">
    <source>
        <dbReference type="EMBL" id="EFA75330.1"/>
    </source>
</evidence>
<accession>D3BTB3</accession>
<feature type="domain" description="B box-type" evidence="2">
    <location>
        <begin position="7"/>
        <end position="47"/>
    </location>
</feature>
<evidence type="ECO:0000259" key="2">
    <source>
        <dbReference type="PROSITE" id="PS50119"/>
    </source>
</evidence>
<comment type="caution">
    <text evidence="3">The sequence shown here is derived from an EMBL/GenBank/DDBJ whole genome shotgun (WGS) entry which is preliminary data.</text>
</comment>
<protein>
    <recommendedName>
        <fullName evidence="2">B box-type domain-containing protein</fullName>
    </recommendedName>
</protein>
<dbReference type="RefSeq" id="XP_020427464.1">
    <property type="nucleotide sequence ID" value="XM_020582161.1"/>
</dbReference>
<keyword evidence="1" id="KW-0863">Zinc-finger</keyword>
<evidence type="ECO:0000256" key="1">
    <source>
        <dbReference type="PROSITE-ProRule" id="PRU00024"/>
    </source>
</evidence>
<dbReference type="SUPFAM" id="SSF57845">
    <property type="entry name" value="B-box zinc-binding domain"/>
    <property type="match status" value="1"/>
</dbReference>
<keyword evidence="1" id="KW-0479">Metal-binding</keyword>
<dbReference type="GO" id="GO:0008270">
    <property type="term" value="F:zinc ion binding"/>
    <property type="evidence" value="ECO:0007669"/>
    <property type="project" value="UniProtKB-KW"/>
</dbReference>
<keyword evidence="1" id="KW-0862">Zinc</keyword>
<keyword evidence="4" id="KW-1185">Reference proteome</keyword>
<evidence type="ECO:0000313" key="4">
    <source>
        <dbReference type="Proteomes" id="UP000001396"/>
    </source>
</evidence>
<dbReference type="PROSITE" id="PS50119">
    <property type="entry name" value="ZF_BBOX"/>
    <property type="match status" value="1"/>
</dbReference>
<dbReference type="GeneID" id="31366874"/>
<name>D3BTB3_HETP5</name>
<organism evidence="3 4">
    <name type="scientific">Heterostelium pallidum (strain ATCC 26659 / Pp 5 / PN500)</name>
    <name type="common">Cellular slime mold</name>
    <name type="synonym">Polysphondylium pallidum</name>
    <dbReference type="NCBI Taxonomy" id="670386"/>
    <lineage>
        <taxon>Eukaryota</taxon>
        <taxon>Amoebozoa</taxon>
        <taxon>Evosea</taxon>
        <taxon>Eumycetozoa</taxon>
        <taxon>Dictyostelia</taxon>
        <taxon>Acytosteliales</taxon>
        <taxon>Acytosteliaceae</taxon>
        <taxon>Heterostelium</taxon>
    </lineage>
</organism>
<dbReference type="InterPro" id="IPR000315">
    <property type="entry name" value="Znf_B-box"/>
</dbReference>
<dbReference type="Proteomes" id="UP000001396">
    <property type="component" value="Unassembled WGS sequence"/>
</dbReference>
<gene>
    <name evidence="3" type="ORF">PPL_11406</name>
</gene>